<evidence type="ECO:0000256" key="1">
    <source>
        <dbReference type="SAM" id="SignalP"/>
    </source>
</evidence>
<accession>A0A6L5XFS1</accession>
<dbReference type="SUPFAM" id="SSF49265">
    <property type="entry name" value="Fibronectin type III"/>
    <property type="match status" value="1"/>
</dbReference>
<dbReference type="SUPFAM" id="SSF63825">
    <property type="entry name" value="YWTD domain"/>
    <property type="match status" value="1"/>
</dbReference>
<dbReference type="InterPro" id="IPR003961">
    <property type="entry name" value="FN3_dom"/>
</dbReference>
<dbReference type="InterPro" id="IPR013783">
    <property type="entry name" value="Ig-like_fold"/>
</dbReference>
<protein>
    <submittedName>
        <fullName evidence="2">Fibronectin type III domain-containing protein</fullName>
    </submittedName>
</protein>
<evidence type="ECO:0000313" key="2">
    <source>
        <dbReference type="EMBL" id="MSS18346.1"/>
    </source>
</evidence>
<name>A0A6L5XFS1_9BACT</name>
<sequence>MKAKNMFVAISLAAMLLSGMAGMAGTFEASHYSAVLQGSCIYAKSWDSDEGYTPMGIYQMSESDTFAVVPFLITKKVMYSNGGGAFVGDDFYCVWKQEDPSSGYTVTQVIKWNLKTGERENLGVCDNNLAATTAGTAIDPQSGKVYGIFWNSSQKSARELGIVDYSNKKRTTIATIGKALYALCIDKTGQMYAIDGDGNLVKIDKSNGEIAVVGPTGIKPKYMQAAVVDTYTNKMYWNAITSKDAWICAVDLSTGAATKLAHLSDQNEFSAMRVLPPAAADKAPAPVTSLKANFVEANTTGTVSFTMPTEAFDGTPLAGTLAYQISNADEKLLEGTASPGQQVSDQVTTAQGMQTITVVAVNNQGISPKQSVEKYVGYDTPTAPTGVALTIDETGQASLSWQAPAQGVHGGYIDGQHLTYNVARQPDGETMATGLTATQWTTTLGQGYANAYKYSVTASNHGLESEAAVSNLAVYGSGLEIPWSCTFDDASSLDLFTIIDANGDDHTWRWTKYHEGAAYYIYSKTNAADDWLISPPLALKANKDYIVKFDNEVLKSIYPEKMELRYGQGLDTADYKVVMPVTTFTNAEYNTNAFTIVPEQDGDYRLAFHIVSDANQGSMSIDSLQVDYAPVSGVKTVTACDSENDNLTFDLCGRQVDGNNLQSGIYIRNGKKVIIVK</sequence>
<evidence type="ECO:0000313" key="3">
    <source>
        <dbReference type="Proteomes" id="UP000483362"/>
    </source>
</evidence>
<dbReference type="EMBL" id="VULT01000019">
    <property type="protein sequence ID" value="MSS18346.1"/>
    <property type="molecule type" value="Genomic_DNA"/>
</dbReference>
<gene>
    <name evidence="2" type="ORF">FYJ29_11330</name>
</gene>
<dbReference type="RefSeq" id="WP_154327513.1">
    <property type="nucleotide sequence ID" value="NZ_CP045696.1"/>
</dbReference>
<organism evidence="2 3">
    <name type="scientific">Sodaliphilus pleomorphus</name>
    <dbReference type="NCBI Taxonomy" id="2606626"/>
    <lineage>
        <taxon>Bacteria</taxon>
        <taxon>Pseudomonadati</taxon>
        <taxon>Bacteroidota</taxon>
        <taxon>Bacteroidia</taxon>
        <taxon>Bacteroidales</taxon>
        <taxon>Muribaculaceae</taxon>
        <taxon>Sodaliphilus</taxon>
    </lineage>
</organism>
<comment type="caution">
    <text evidence="2">The sequence shown here is derived from an EMBL/GenBank/DDBJ whole genome shotgun (WGS) entry which is preliminary data.</text>
</comment>
<dbReference type="NCBIfam" id="NF038128">
    <property type="entry name" value="choice_anch_J"/>
    <property type="match status" value="1"/>
</dbReference>
<dbReference type="InterPro" id="IPR036116">
    <property type="entry name" value="FN3_sf"/>
</dbReference>
<dbReference type="Gene3D" id="2.60.120.200">
    <property type="match status" value="1"/>
</dbReference>
<reference evidence="2 3" key="1">
    <citation type="submission" date="2019-08" db="EMBL/GenBank/DDBJ databases">
        <title>In-depth cultivation of the pig gut microbiome towards novel bacterial diversity and tailored functional studies.</title>
        <authorList>
            <person name="Wylensek D."/>
            <person name="Hitch T.C.A."/>
            <person name="Clavel T."/>
        </authorList>
    </citation>
    <scope>NUCLEOTIDE SEQUENCE [LARGE SCALE GENOMIC DNA]</scope>
    <source>
        <strain evidence="2 3">Oil-RF-744-WCA-WT-10</strain>
    </source>
</reference>
<dbReference type="Proteomes" id="UP000483362">
    <property type="component" value="Unassembled WGS sequence"/>
</dbReference>
<keyword evidence="1" id="KW-0732">Signal</keyword>
<feature type="signal peptide" evidence="1">
    <location>
        <begin position="1"/>
        <end position="23"/>
    </location>
</feature>
<dbReference type="Gene3D" id="2.60.40.10">
    <property type="entry name" value="Immunoglobulins"/>
    <property type="match status" value="1"/>
</dbReference>
<dbReference type="CDD" id="cd00063">
    <property type="entry name" value="FN3"/>
    <property type="match status" value="1"/>
</dbReference>
<feature type="chain" id="PRO_5026811764" evidence="1">
    <location>
        <begin position="24"/>
        <end position="677"/>
    </location>
</feature>
<proteinExistence type="predicted"/>
<dbReference type="AlphaFoldDB" id="A0A6L5XFS1"/>
<keyword evidence="3" id="KW-1185">Reference proteome</keyword>